<dbReference type="Gene3D" id="3.40.50.300">
    <property type="entry name" value="P-loop containing nucleotide triphosphate hydrolases"/>
    <property type="match status" value="1"/>
</dbReference>
<protein>
    <submittedName>
        <fullName evidence="1">Translesion DNA synthesis-associated protein ImuA</fullName>
    </submittedName>
</protein>
<dbReference type="RefSeq" id="WP_354599341.1">
    <property type="nucleotide sequence ID" value="NZ_JBEWZI010000001.1"/>
</dbReference>
<reference evidence="1 2" key="1">
    <citation type="submission" date="2024-07" db="EMBL/GenBank/DDBJ databases">
        <title>Uliginosibacterium flavum JJ3220;KACC:17644.</title>
        <authorList>
            <person name="Kim M.K."/>
        </authorList>
    </citation>
    <scope>NUCLEOTIDE SEQUENCE [LARGE SCALE GENOMIC DNA]</scope>
    <source>
        <strain evidence="1 2">KACC:17644</strain>
    </source>
</reference>
<name>A0ABV2TH57_9RHOO</name>
<organism evidence="1 2">
    <name type="scientific">Uliginosibacterium flavum</name>
    <dbReference type="NCBI Taxonomy" id="1396831"/>
    <lineage>
        <taxon>Bacteria</taxon>
        <taxon>Pseudomonadati</taxon>
        <taxon>Pseudomonadota</taxon>
        <taxon>Betaproteobacteria</taxon>
        <taxon>Rhodocyclales</taxon>
        <taxon>Zoogloeaceae</taxon>
        <taxon>Uliginosibacterium</taxon>
    </lineage>
</organism>
<sequence>MAAAAQIAPSLQTVLLRNDIWRGDRLAMPGEAGVASGFAALDAELPGGGWPRGALSELLLEASGIGELSLLQPVLQACAVQAPIALIAPPQRPHAPAWAAVLPLERLLLVEARGAEVAWAAEHLLASGALGALLVWLPAQIDTRTLRRLQMAAEGHPAPAFVFRPAAAARQASPAPLRLNLAGSAEGLQLRVFKRRGPLSSQTLCLPVARPVAQARLLARLAPAQTPLVAQAAWA</sequence>
<gene>
    <name evidence="1" type="primary">imuA</name>
    <name evidence="1" type="ORF">ABXR19_01705</name>
</gene>
<dbReference type="InterPro" id="IPR017166">
    <property type="entry name" value="UCP037290"/>
</dbReference>
<evidence type="ECO:0000313" key="1">
    <source>
        <dbReference type="EMBL" id="MET7012885.1"/>
    </source>
</evidence>
<dbReference type="PIRSF" id="PIRSF037290">
    <property type="entry name" value="UCP037290"/>
    <property type="match status" value="1"/>
</dbReference>
<comment type="caution">
    <text evidence="1">The sequence shown here is derived from an EMBL/GenBank/DDBJ whole genome shotgun (WGS) entry which is preliminary data.</text>
</comment>
<dbReference type="Proteomes" id="UP001549691">
    <property type="component" value="Unassembled WGS sequence"/>
</dbReference>
<proteinExistence type="predicted"/>
<keyword evidence="2" id="KW-1185">Reference proteome</keyword>
<dbReference type="EMBL" id="JBEWZI010000001">
    <property type="protein sequence ID" value="MET7012885.1"/>
    <property type="molecule type" value="Genomic_DNA"/>
</dbReference>
<evidence type="ECO:0000313" key="2">
    <source>
        <dbReference type="Proteomes" id="UP001549691"/>
    </source>
</evidence>
<dbReference type="InterPro" id="IPR047610">
    <property type="entry name" value="ImuA_translesion"/>
</dbReference>
<dbReference type="SUPFAM" id="SSF52540">
    <property type="entry name" value="P-loop containing nucleoside triphosphate hydrolases"/>
    <property type="match status" value="1"/>
</dbReference>
<dbReference type="InterPro" id="IPR027417">
    <property type="entry name" value="P-loop_NTPase"/>
</dbReference>
<accession>A0ABV2TH57</accession>
<dbReference type="NCBIfam" id="NF033429">
    <property type="entry name" value="ImuA_translesion"/>
    <property type="match status" value="1"/>
</dbReference>